<reference evidence="7 8" key="1">
    <citation type="submission" date="2018-11" db="EMBL/GenBank/DDBJ databases">
        <title>The Potential of Streptomyces as Biocontrol Agents against the Tomato grey mould, Botrytis cinerea (Gray mold) Frontiers in Microbiology.</title>
        <authorList>
            <person name="Li D."/>
        </authorList>
    </citation>
    <scope>NUCLEOTIDE SEQUENCE [LARGE SCALE GENOMIC DNA]</scope>
    <source>
        <strain evidence="7 8">NEAU-LD23</strain>
    </source>
</reference>
<dbReference type="GO" id="GO:0003700">
    <property type="term" value="F:DNA-binding transcription factor activity"/>
    <property type="evidence" value="ECO:0007669"/>
    <property type="project" value="InterPro"/>
</dbReference>
<dbReference type="PANTHER" id="PTHR30346">
    <property type="entry name" value="TRANSCRIPTIONAL DUAL REGULATOR HCAR-RELATED"/>
    <property type="match status" value="1"/>
</dbReference>
<dbReference type="Pfam" id="PF03466">
    <property type="entry name" value="LysR_substrate"/>
    <property type="match status" value="1"/>
</dbReference>
<keyword evidence="8" id="KW-1185">Reference proteome</keyword>
<dbReference type="FunFam" id="1.10.10.10:FF:000001">
    <property type="entry name" value="LysR family transcriptional regulator"/>
    <property type="match status" value="1"/>
</dbReference>
<keyword evidence="4" id="KW-0804">Transcription</keyword>
<name>A0A3M8XDI9_9ACTN</name>
<dbReference type="InterPro" id="IPR036390">
    <property type="entry name" value="WH_DNA-bd_sf"/>
</dbReference>
<proteinExistence type="inferred from homology"/>
<dbReference type="GO" id="GO:0032993">
    <property type="term" value="C:protein-DNA complex"/>
    <property type="evidence" value="ECO:0007669"/>
    <property type="project" value="TreeGrafter"/>
</dbReference>
<dbReference type="PRINTS" id="PR00039">
    <property type="entry name" value="HTHLYSR"/>
</dbReference>
<evidence type="ECO:0000256" key="3">
    <source>
        <dbReference type="ARBA" id="ARBA00023125"/>
    </source>
</evidence>
<dbReference type="GO" id="GO:0003677">
    <property type="term" value="F:DNA binding"/>
    <property type="evidence" value="ECO:0007669"/>
    <property type="project" value="UniProtKB-KW"/>
</dbReference>
<dbReference type="Proteomes" id="UP000275401">
    <property type="component" value="Unassembled WGS sequence"/>
</dbReference>
<dbReference type="InterPro" id="IPR036388">
    <property type="entry name" value="WH-like_DNA-bd_sf"/>
</dbReference>
<sequence length="460" mass="50766">MTSLAGVRCARAHQRTPGGRRCEHPPLPGAVGQDDHHSSPGRIDSVTAMADTRGTSYPGIRQLRLFLLLAEELHFGRAARRAYLAQPTFSRHIRSLERQLGAELVDRTTRRTELTDAGRALLPRIREVVDAAERLRTSARHHAAAGRMVIGSFEAVTSMDPVPAIMDELHRLIPDVDVQVLRTGFDSATAILRGDVDASFVFLPVPEGIQTCTLAAGARCAAMSSSDPLVSEGPLRLSDLSDHEHIGFGPDIPAVWRDFWSVNPRPDGTAVRYSPHAVTDYESALVLIAMGKGIQLPPESARWLYPRSGVAYVDVVDLEPWRLALAWLPKNRDKPTVAALRQATRTVLRRQADLWPWSAPVRWCHHGWRAGEAHLRTEGESVADRKNQMIVLGVVVVGVLWINGRGDVETDGDGKSPNPRQTGRYPVHFQNDGGKKDTGKNTKKPVPRSTVSYPIKFDRK</sequence>
<dbReference type="EMBL" id="RIBZ01000015">
    <property type="protein sequence ID" value="RNG38855.1"/>
    <property type="molecule type" value="Genomic_DNA"/>
</dbReference>
<evidence type="ECO:0000259" key="6">
    <source>
        <dbReference type="PROSITE" id="PS50931"/>
    </source>
</evidence>
<dbReference type="InterPro" id="IPR005119">
    <property type="entry name" value="LysR_subst-bd"/>
</dbReference>
<dbReference type="SUPFAM" id="SSF46785">
    <property type="entry name" value="Winged helix' DNA-binding domain"/>
    <property type="match status" value="1"/>
</dbReference>
<dbReference type="SUPFAM" id="SSF53850">
    <property type="entry name" value="Periplasmic binding protein-like II"/>
    <property type="match status" value="1"/>
</dbReference>
<accession>A0A3M8XDI9</accession>
<evidence type="ECO:0000256" key="2">
    <source>
        <dbReference type="ARBA" id="ARBA00023015"/>
    </source>
</evidence>
<comment type="similarity">
    <text evidence="1">Belongs to the LysR transcriptional regulatory family.</text>
</comment>
<feature type="region of interest" description="Disordered" evidence="5">
    <location>
        <begin position="407"/>
        <end position="460"/>
    </location>
</feature>
<dbReference type="Gene3D" id="3.40.190.10">
    <property type="entry name" value="Periplasmic binding protein-like II"/>
    <property type="match status" value="2"/>
</dbReference>
<dbReference type="Gene3D" id="1.10.10.10">
    <property type="entry name" value="Winged helix-like DNA-binding domain superfamily/Winged helix DNA-binding domain"/>
    <property type="match status" value="1"/>
</dbReference>
<gene>
    <name evidence="7" type="ORF">EEJ42_00675</name>
</gene>
<keyword evidence="2" id="KW-0805">Transcription regulation</keyword>
<dbReference type="AlphaFoldDB" id="A0A3M8XDI9"/>
<organism evidence="7 8">
    <name type="scientific">Streptomyces botrytidirepellens</name>
    <dbReference type="NCBI Taxonomy" id="2486417"/>
    <lineage>
        <taxon>Bacteria</taxon>
        <taxon>Bacillati</taxon>
        <taxon>Actinomycetota</taxon>
        <taxon>Actinomycetes</taxon>
        <taxon>Kitasatosporales</taxon>
        <taxon>Streptomycetaceae</taxon>
        <taxon>Streptomyces</taxon>
    </lineage>
</organism>
<evidence type="ECO:0000313" key="8">
    <source>
        <dbReference type="Proteomes" id="UP000275401"/>
    </source>
</evidence>
<comment type="caution">
    <text evidence="7">The sequence shown here is derived from an EMBL/GenBank/DDBJ whole genome shotgun (WGS) entry which is preliminary data.</text>
</comment>
<evidence type="ECO:0000256" key="4">
    <source>
        <dbReference type="ARBA" id="ARBA00023163"/>
    </source>
</evidence>
<protein>
    <submittedName>
        <fullName evidence="7">LysR family transcriptional regulator</fullName>
    </submittedName>
</protein>
<feature type="domain" description="HTH lysR-type" evidence="6">
    <location>
        <begin position="58"/>
        <end position="115"/>
    </location>
</feature>
<dbReference type="InterPro" id="IPR000847">
    <property type="entry name" value="LysR_HTH_N"/>
</dbReference>
<evidence type="ECO:0000256" key="1">
    <source>
        <dbReference type="ARBA" id="ARBA00009437"/>
    </source>
</evidence>
<dbReference type="PROSITE" id="PS50931">
    <property type="entry name" value="HTH_LYSR"/>
    <property type="match status" value="1"/>
</dbReference>
<feature type="region of interest" description="Disordered" evidence="5">
    <location>
        <begin position="1"/>
        <end position="41"/>
    </location>
</feature>
<keyword evidence="3" id="KW-0238">DNA-binding</keyword>
<dbReference type="PANTHER" id="PTHR30346:SF0">
    <property type="entry name" value="HCA OPERON TRANSCRIPTIONAL ACTIVATOR HCAR"/>
    <property type="match status" value="1"/>
</dbReference>
<evidence type="ECO:0000313" key="7">
    <source>
        <dbReference type="EMBL" id="RNG38855.1"/>
    </source>
</evidence>
<dbReference type="Pfam" id="PF00126">
    <property type="entry name" value="HTH_1"/>
    <property type="match status" value="1"/>
</dbReference>
<evidence type="ECO:0000256" key="5">
    <source>
        <dbReference type="SAM" id="MobiDB-lite"/>
    </source>
</evidence>